<dbReference type="InterPro" id="IPR050966">
    <property type="entry name" value="Glutamyl_endopeptidase"/>
</dbReference>
<dbReference type="InterPro" id="IPR001254">
    <property type="entry name" value="Trypsin_dom"/>
</dbReference>
<name>A0AAW1QW28_9CHLO</name>
<proteinExistence type="inferred from homology"/>
<dbReference type="InterPro" id="IPR043504">
    <property type="entry name" value="Peptidase_S1_PA_chymotrypsin"/>
</dbReference>
<evidence type="ECO:0000313" key="5">
    <source>
        <dbReference type="Proteomes" id="UP001445335"/>
    </source>
</evidence>
<evidence type="ECO:0000259" key="3">
    <source>
        <dbReference type="Pfam" id="PF00089"/>
    </source>
</evidence>
<dbReference type="Proteomes" id="UP001445335">
    <property type="component" value="Unassembled WGS sequence"/>
</dbReference>
<dbReference type="Pfam" id="PF00089">
    <property type="entry name" value="Trypsin"/>
    <property type="match status" value="1"/>
</dbReference>
<evidence type="ECO:0000313" key="4">
    <source>
        <dbReference type="EMBL" id="KAK9825448.1"/>
    </source>
</evidence>
<reference evidence="4 5" key="1">
    <citation type="journal article" date="2024" name="Nat. Commun.">
        <title>Phylogenomics reveals the evolutionary origins of lichenization in chlorophyte algae.</title>
        <authorList>
            <person name="Puginier C."/>
            <person name="Libourel C."/>
            <person name="Otte J."/>
            <person name="Skaloud P."/>
            <person name="Haon M."/>
            <person name="Grisel S."/>
            <person name="Petersen M."/>
            <person name="Berrin J.G."/>
            <person name="Delaux P.M."/>
            <person name="Dal Grande F."/>
            <person name="Keller J."/>
        </authorList>
    </citation>
    <scope>NUCLEOTIDE SEQUENCE [LARGE SCALE GENOMIC DNA]</scope>
    <source>
        <strain evidence="4 5">SAG 245.80</strain>
    </source>
</reference>
<protein>
    <recommendedName>
        <fullName evidence="3">Peptidase S1 domain-containing protein</fullName>
    </recommendedName>
</protein>
<keyword evidence="2" id="KW-0732">Signal</keyword>
<dbReference type="GO" id="GO:0006508">
    <property type="term" value="P:proteolysis"/>
    <property type="evidence" value="ECO:0007669"/>
    <property type="project" value="InterPro"/>
</dbReference>
<dbReference type="AlphaFoldDB" id="A0AAW1QW28"/>
<dbReference type="InterPro" id="IPR009003">
    <property type="entry name" value="Peptidase_S1_PA"/>
</dbReference>
<feature type="domain" description="Peptidase S1" evidence="3">
    <location>
        <begin position="12"/>
        <end position="106"/>
    </location>
</feature>
<dbReference type="PANTHER" id="PTHR15462">
    <property type="entry name" value="SERINE PROTEASE"/>
    <property type="match status" value="1"/>
</dbReference>
<keyword evidence="5" id="KW-1185">Reference proteome</keyword>
<organism evidence="4 5">
    <name type="scientific">Elliptochloris bilobata</name>
    <dbReference type="NCBI Taxonomy" id="381761"/>
    <lineage>
        <taxon>Eukaryota</taxon>
        <taxon>Viridiplantae</taxon>
        <taxon>Chlorophyta</taxon>
        <taxon>core chlorophytes</taxon>
        <taxon>Trebouxiophyceae</taxon>
        <taxon>Trebouxiophyceae incertae sedis</taxon>
        <taxon>Elliptochloris clade</taxon>
        <taxon>Elliptochloris</taxon>
    </lineage>
</organism>
<accession>A0AAW1QW28</accession>
<dbReference type="SUPFAM" id="SSF50494">
    <property type="entry name" value="Trypsin-like serine proteases"/>
    <property type="match status" value="1"/>
</dbReference>
<dbReference type="EMBL" id="JALJOU010000073">
    <property type="protein sequence ID" value="KAK9825448.1"/>
    <property type="molecule type" value="Genomic_DNA"/>
</dbReference>
<comment type="caution">
    <text evidence="4">The sequence shown here is derived from an EMBL/GenBank/DDBJ whole genome shotgun (WGS) entry which is preliminary data.</text>
</comment>
<dbReference type="PANTHER" id="PTHR15462:SF8">
    <property type="entry name" value="SERINE PROTEASE"/>
    <property type="match status" value="1"/>
</dbReference>
<dbReference type="PROSITE" id="PS00134">
    <property type="entry name" value="TRYPSIN_HIS"/>
    <property type="match status" value="1"/>
</dbReference>
<dbReference type="Gene3D" id="2.40.10.10">
    <property type="entry name" value="Trypsin-like serine proteases"/>
    <property type="match status" value="1"/>
</dbReference>
<comment type="similarity">
    <text evidence="1">Belongs to the peptidase S1 family.</text>
</comment>
<gene>
    <name evidence="4" type="ORF">WJX81_001338</name>
</gene>
<dbReference type="GO" id="GO:0004252">
    <property type="term" value="F:serine-type endopeptidase activity"/>
    <property type="evidence" value="ECO:0007669"/>
    <property type="project" value="InterPro"/>
</dbReference>
<evidence type="ECO:0000256" key="1">
    <source>
        <dbReference type="ARBA" id="ARBA00007664"/>
    </source>
</evidence>
<evidence type="ECO:0000256" key="2">
    <source>
        <dbReference type="ARBA" id="ARBA00022729"/>
    </source>
</evidence>
<dbReference type="InterPro" id="IPR018114">
    <property type="entry name" value="TRYPSIN_HIS"/>
</dbReference>
<sequence>MQVIIVGQVVGTCSGSLISPRHVLTAGHCVDLLWPDISGLPIRNLRLGNFTFVPGLSDGCDVPFQAARVLNARVPAAYTNCTSYSGCGLEHDYALLTLDQDIGNQVGFFRMLPGANLTGALPECGVYEGQSGAPWWVRLDAVTAERYLVAIQSGYVNTALPSIVIGPRLAGYGGTETLLTAGVQAQLMAWLAQDGTELGSSALVGPAAAPAGGPAAGSAAAGGPTGAVVSVAAAAALWLP</sequence>